<dbReference type="OrthoDB" id="787491at2"/>
<dbReference type="AlphaFoldDB" id="A0A1T5F680"/>
<name>A0A1T5F680_9SPHI</name>
<dbReference type="Pfam" id="PF11396">
    <property type="entry name" value="PepSY_like"/>
    <property type="match status" value="2"/>
</dbReference>
<evidence type="ECO:0000259" key="1">
    <source>
        <dbReference type="Pfam" id="PF11396"/>
    </source>
</evidence>
<feature type="domain" description="Putative beta-lactamase-inhibitor-like PepSY-like" evidence="1">
    <location>
        <begin position="235"/>
        <end position="298"/>
    </location>
</feature>
<dbReference type="STRING" id="572036.SAMN05661099_3448"/>
<dbReference type="Proteomes" id="UP000189981">
    <property type="component" value="Unassembled WGS sequence"/>
</dbReference>
<evidence type="ECO:0000313" key="3">
    <source>
        <dbReference type="Proteomes" id="UP000189981"/>
    </source>
</evidence>
<feature type="domain" description="Putative beta-lactamase-inhibitor-like PepSY-like" evidence="1">
    <location>
        <begin position="72"/>
        <end position="136"/>
    </location>
</feature>
<dbReference type="SUPFAM" id="SSF160574">
    <property type="entry name" value="BT0923-like"/>
    <property type="match status" value="1"/>
</dbReference>
<accession>A0A1T5F680</accession>
<dbReference type="Gene3D" id="3.40.1420.30">
    <property type="match status" value="1"/>
</dbReference>
<gene>
    <name evidence="2" type="ORF">SAMN05661099_3448</name>
</gene>
<proteinExistence type="predicted"/>
<evidence type="ECO:0000313" key="2">
    <source>
        <dbReference type="EMBL" id="SKB91683.1"/>
    </source>
</evidence>
<dbReference type="PROSITE" id="PS51257">
    <property type="entry name" value="PROKAR_LIPOPROTEIN"/>
    <property type="match status" value="1"/>
</dbReference>
<organism evidence="2 3">
    <name type="scientific">Daejeonella lutea</name>
    <dbReference type="NCBI Taxonomy" id="572036"/>
    <lineage>
        <taxon>Bacteria</taxon>
        <taxon>Pseudomonadati</taxon>
        <taxon>Bacteroidota</taxon>
        <taxon>Sphingobacteriia</taxon>
        <taxon>Sphingobacteriales</taxon>
        <taxon>Sphingobacteriaceae</taxon>
        <taxon>Daejeonella</taxon>
    </lineage>
</organism>
<dbReference type="EMBL" id="FUYR01000006">
    <property type="protein sequence ID" value="SKB91683.1"/>
    <property type="molecule type" value="Genomic_DNA"/>
</dbReference>
<sequence length="304" mass="32551">MKTNTHLKNAVLILSIALLGMTSCEKENIRGDEELANLKLTAVTISSTAAVTGAKGATDSLYAMDVCKKGDKKVAVEFSALPSAIATYLTANYPGYTFSKAFQIADKTTASVAGFAVGIEFNGKPVAIKFDASGAFVKVLEIREGKSLKGKGFHAGGCFDNRDGKQRDTLALSTLPTAIKSYLTATYSGDTLLHAFVNKDQSVIVISKNVNYFATAFSSSSAFIKRIQLPAFPAKGRSIEASVLPASATLYLSTTYPNYVFKKAFEIKSNNIIKGYLVLIDANLTKYAVHFDANGQFVSVLAIR</sequence>
<dbReference type="InterPro" id="IPR021533">
    <property type="entry name" value="PepSY-like"/>
</dbReference>
<reference evidence="3" key="1">
    <citation type="submission" date="2017-02" db="EMBL/GenBank/DDBJ databases">
        <authorList>
            <person name="Varghese N."/>
            <person name="Submissions S."/>
        </authorList>
    </citation>
    <scope>NUCLEOTIDE SEQUENCE [LARGE SCALE GENOMIC DNA]</scope>
    <source>
        <strain evidence="3">DSM 22385</strain>
    </source>
</reference>
<keyword evidence="3" id="KW-1185">Reference proteome</keyword>
<dbReference type="RefSeq" id="WP_079703952.1">
    <property type="nucleotide sequence ID" value="NZ_FUYR01000006.1"/>
</dbReference>
<protein>
    <submittedName>
        <fullName evidence="2">Putative beta-lactamase-inhibitor-like, PepSY-like</fullName>
    </submittedName>
</protein>